<keyword evidence="3" id="KW-1185">Reference proteome</keyword>
<comment type="caution">
    <text evidence="2">The sequence shown here is derived from an EMBL/GenBank/DDBJ whole genome shotgun (WGS) entry which is preliminary data.</text>
</comment>
<evidence type="ECO:0000256" key="1">
    <source>
        <dbReference type="SAM" id="MobiDB-lite"/>
    </source>
</evidence>
<reference evidence="2 3" key="1">
    <citation type="submission" date="2020-08" db="EMBL/GenBank/DDBJ databases">
        <title>Genomic Encyclopedia of Type Strains, Phase IV (KMG-IV): sequencing the most valuable type-strain genomes for metagenomic binning, comparative biology and taxonomic classification.</title>
        <authorList>
            <person name="Goeker M."/>
        </authorList>
    </citation>
    <scope>NUCLEOTIDE SEQUENCE [LARGE SCALE GENOMIC DNA]</scope>
    <source>
        <strain evidence="2 3">DSM 103336</strain>
    </source>
</reference>
<name>A0A7W9BRM7_9SPHN</name>
<feature type="region of interest" description="Disordered" evidence="1">
    <location>
        <begin position="267"/>
        <end position="288"/>
    </location>
</feature>
<protein>
    <submittedName>
        <fullName evidence="2">Uncharacterized protein</fullName>
    </submittedName>
</protein>
<dbReference type="OrthoDB" id="7432270at2"/>
<dbReference type="EMBL" id="JACIJR010000003">
    <property type="protein sequence ID" value="MBB5728871.1"/>
    <property type="molecule type" value="Genomic_DNA"/>
</dbReference>
<dbReference type="Proteomes" id="UP000546701">
    <property type="component" value="Unassembled WGS sequence"/>
</dbReference>
<accession>A0A7W9BRM7</accession>
<evidence type="ECO:0000313" key="3">
    <source>
        <dbReference type="Proteomes" id="UP000546701"/>
    </source>
</evidence>
<dbReference type="RefSeq" id="WP_157176653.1">
    <property type="nucleotide sequence ID" value="NZ_JACIJR010000003.1"/>
</dbReference>
<feature type="compositionally biased region" description="Low complexity" evidence="1">
    <location>
        <begin position="267"/>
        <end position="279"/>
    </location>
</feature>
<organism evidence="2 3">
    <name type="scientific">Sphingomonas prati</name>
    <dbReference type="NCBI Taxonomy" id="1843237"/>
    <lineage>
        <taxon>Bacteria</taxon>
        <taxon>Pseudomonadati</taxon>
        <taxon>Pseudomonadota</taxon>
        <taxon>Alphaproteobacteria</taxon>
        <taxon>Sphingomonadales</taxon>
        <taxon>Sphingomonadaceae</taxon>
        <taxon>Sphingomonas</taxon>
    </lineage>
</organism>
<evidence type="ECO:0000313" key="2">
    <source>
        <dbReference type="EMBL" id="MBB5728871.1"/>
    </source>
</evidence>
<gene>
    <name evidence="2" type="ORF">FHS99_001349</name>
</gene>
<sequence length="288" mass="30481">MLLAVVVTLVIGAVLAVYVLQRSEPARRLIGLEPAVVAAPVVIHDAPVPRSVTQAVAVTTDLARRVERTEQGIAQLAERTTESSSNAERAEGLLVAFAARRALDRGGQLGYIEGLLRERFGGNQPQAVATILSASRQPVTLEELQTGMDEIAPTLLARGTDDSWWQGVRRELAGLVVVRRASVPSVAPVDRLTRARRQLESGHVDTALAEIARLPGRALAGAWIIKARRYVSARRALDIIETAALLAPHRPIIPAAIVAPADPVAAAPAPANPADAALATGTDQARPN</sequence>
<dbReference type="AlphaFoldDB" id="A0A7W9BRM7"/>
<proteinExistence type="predicted"/>